<reference evidence="1" key="2">
    <citation type="submission" date="2020-09" db="EMBL/GenBank/DDBJ databases">
        <authorList>
            <person name="Sun Q."/>
            <person name="Zhou Y."/>
        </authorList>
    </citation>
    <scope>NUCLEOTIDE SEQUENCE</scope>
    <source>
        <strain evidence="1">CGMCC 1.15152</strain>
    </source>
</reference>
<evidence type="ECO:0000313" key="2">
    <source>
        <dbReference type="Proteomes" id="UP000633205"/>
    </source>
</evidence>
<evidence type="ECO:0008006" key="3">
    <source>
        <dbReference type="Google" id="ProtNLM"/>
    </source>
</evidence>
<gene>
    <name evidence="1" type="ORF">GCM10010915_08370</name>
</gene>
<proteinExistence type="predicted"/>
<dbReference type="PANTHER" id="PTHR31793:SF24">
    <property type="entry name" value="LONG-CHAIN ACYL-COA THIOESTERASE FADM"/>
    <property type="match status" value="1"/>
</dbReference>
<protein>
    <recommendedName>
        <fullName evidence="3">4-hydroxybenzoyl-CoA thioesterase</fullName>
    </recommendedName>
</protein>
<dbReference type="InterPro" id="IPR050563">
    <property type="entry name" value="4-hydroxybenzoyl-CoA_TE"/>
</dbReference>
<reference evidence="1" key="1">
    <citation type="journal article" date="2014" name="Int. J. Syst. Evol. Microbiol.">
        <title>Complete genome sequence of Corynebacterium casei LMG S-19264T (=DSM 44701T), isolated from a smear-ripened cheese.</title>
        <authorList>
            <consortium name="US DOE Joint Genome Institute (JGI-PGF)"/>
            <person name="Walter F."/>
            <person name="Albersmeier A."/>
            <person name="Kalinowski J."/>
            <person name="Ruckert C."/>
        </authorList>
    </citation>
    <scope>NUCLEOTIDE SEQUENCE</scope>
    <source>
        <strain evidence="1">CGMCC 1.15152</strain>
    </source>
</reference>
<dbReference type="Proteomes" id="UP000633205">
    <property type="component" value="Unassembled WGS sequence"/>
</dbReference>
<sequence length="156" mass="17818">MRLHIPIHRRWGDQDALGHVNNVSMMKLLEEARLRAFWRTGEADDGPMAVFGEDTVATDGEIMTLIARQEIEYLLPTPYAKEPLDIQLWIGRIGGSSVEICYEVMSPKTDADRVSYARATTLVVLVDTKTGRPTRMPDHMREAWTPYLEDPIAHRR</sequence>
<dbReference type="Gene3D" id="3.10.129.10">
    <property type="entry name" value="Hotdog Thioesterase"/>
    <property type="match status" value="1"/>
</dbReference>
<dbReference type="EMBL" id="BMHO01000001">
    <property type="protein sequence ID" value="GGD30411.1"/>
    <property type="molecule type" value="Genomic_DNA"/>
</dbReference>
<accession>A0A916Y4B3</accession>
<organism evidence="1 2">
    <name type="scientific">Microbacterium faecale</name>
    <dbReference type="NCBI Taxonomy" id="1804630"/>
    <lineage>
        <taxon>Bacteria</taxon>
        <taxon>Bacillati</taxon>
        <taxon>Actinomycetota</taxon>
        <taxon>Actinomycetes</taxon>
        <taxon>Micrococcales</taxon>
        <taxon>Microbacteriaceae</taxon>
        <taxon>Microbacterium</taxon>
    </lineage>
</organism>
<dbReference type="PANTHER" id="PTHR31793">
    <property type="entry name" value="4-HYDROXYBENZOYL-COA THIOESTERASE FAMILY MEMBER"/>
    <property type="match status" value="1"/>
</dbReference>
<evidence type="ECO:0000313" key="1">
    <source>
        <dbReference type="EMBL" id="GGD30411.1"/>
    </source>
</evidence>
<dbReference type="InterPro" id="IPR029069">
    <property type="entry name" value="HotDog_dom_sf"/>
</dbReference>
<dbReference type="SUPFAM" id="SSF54637">
    <property type="entry name" value="Thioesterase/thiol ester dehydrase-isomerase"/>
    <property type="match status" value="1"/>
</dbReference>
<dbReference type="CDD" id="cd00586">
    <property type="entry name" value="4HBT"/>
    <property type="match status" value="1"/>
</dbReference>
<comment type="caution">
    <text evidence="1">The sequence shown here is derived from an EMBL/GenBank/DDBJ whole genome shotgun (WGS) entry which is preliminary data.</text>
</comment>
<dbReference type="GO" id="GO:0047617">
    <property type="term" value="F:fatty acyl-CoA hydrolase activity"/>
    <property type="evidence" value="ECO:0007669"/>
    <property type="project" value="TreeGrafter"/>
</dbReference>
<dbReference type="Pfam" id="PF13279">
    <property type="entry name" value="4HBT_2"/>
    <property type="match status" value="1"/>
</dbReference>
<dbReference type="AlphaFoldDB" id="A0A916Y4B3"/>
<dbReference type="RefSeq" id="WP_188711035.1">
    <property type="nucleotide sequence ID" value="NZ_BMHO01000001.1"/>
</dbReference>
<keyword evidence="2" id="KW-1185">Reference proteome</keyword>
<name>A0A916Y4B3_9MICO</name>